<protein>
    <submittedName>
        <fullName evidence="1">Uncharacterized protein</fullName>
    </submittedName>
</protein>
<proteinExistence type="predicted"/>
<dbReference type="EMBL" id="CP013480">
    <property type="protein sequence ID" value="ALS60160.1"/>
    <property type="molecule type" value="Genomic_DNA"/>
</dbReference>
<evidence type="ECO:0000313" key="1">
    <source>
        <dbReference type="EMBL" id="ALS60160.1"/>
    </source>
</evidence>
<sequence>MSVKFSCDDPSALLSAFKLHISQSEPKGKITTWQMHSDGKHFTHRAADWSRKAWFRPIVSAGHLTFSLIRPKGNEISTTVYAYYHGHLIETFLAHFDLMFDEAVASALAADEDLVSQP</sequence>
<organism evidence="1 2">
    <name type="scientific">Pandoraea norimbergensis</name>
    <dbReference type="NCBI Taxonomy" id="93219"/>
    <lineage>
        <taxon>Bacteria</taxon>
        <taxon>Pseudomonadati</taxon>
        <taxon>Pseudomonadota</taxon>
        <taxon>Betaproteobacteria</taxon>
        <taxon>Burkholderiales</taxon>
        <taxon>Burkholderiaceae</taxon>
        <taxon>Pandoraea</taxon>
    </lineage>
</organism>
<evidence type="ECO:0000313" key="2">
    <source>
        <dbReference type="Proteomes" id="UP000060277"/>
    </source>
</evidence>
<gene>
    <name evidence="1" type="ORF">AT302_10670</name>
</gene>
<dbReference type="RefSeq" id="WP_058377078.1">
    <property type="nucleotide sequence ID" value="NZ_CP013480.3"/>
</dbReference>
<accession>A0ABN4JJH9</accession>
<dbReference type="Proteomes" id="UP000060277">
    <property type="component" value="Chromosome"/>
</dbReference>
<name>A0ABN4JJH9_9BURK</name>
<keyword evidence="2" id="KW-1185">Reference proteome</keyword>
<reference evidence="2" key="1">
    <citation type="submission" date="2015-12" db="EMBL/GenBank/DDBJ databases">
        <title>Complete genome sequence of Pandoraea norimbergensis DSM 11628.</title>
        <authorList>
            <person name="Ee R."/>
            <person name="Lim Y.-L."/>
            <person name="Yong D."/>
            <person name="Yin W.-F."/>
            <person name="Chan K.-G."/>
        </authorList>
    </citation>
    <scope>NUCLEOTIDE SEQUENCE [LARGE SCALE GENOMIC DNA]</scope>
    <source>
        <strain evidence="2">DSM 11628</strain>
    </source>
</reference>